<sequence length="491" mass="56018">MTCMNVNDGSNSNCIKDEAKMTEVQGLAMSVGSSTPRKGENGPASSIPKVTSTQGDDILLRPTMKATTDTKRRYVPWHTNLLITLSLKSHKAVEHLHLFVDSILTTTWHPNFDVLLICDIPAFELIKIRQSLYQKLLLLHTDFHIIPTPRNTDDIMLSKYWFTDWPHISHYHKALFSDTDVLARKGLNGMFDDVALEGNGKLYALEEGFFKQYHPRLGPQFGIANYTSKDIKAMNAAGVKTFNAGILMFVPDEVFLDHIREFRKFMIDGIHKNIRHFTDQSWVNHYFNVRLLTRPILAKYIKIWPQVDQKYFGKFLLHFATWGNMTPEMKRISMRQYFGRHIVPRRFADRDEMLQEFVKPHFKIRQIGCSADGIEDALVAMKTSDFQIVTEEGCVPRRFDGKIKVVKASAIQYLRALPDHAVNVLVMQSGFREQGLLVAMMGANKVKVGGWLLLSPKFKAFEKMLTTYSTPLLGVGANYTAIRVLGSLVWA</sequence>
<dbReference type="Gene3D" id="3.90.550.10">
    <property type="entry name" value="Spore Coat Polysaccharide Biosynthesis Protein SpsA, Chain A"/>
    <property type="match status" value="1"/>
</dbReference>
<dbReference type="InterPro" id="IPR029044">
    <property type="entry name" value="Nucleotide-diphossugar_trans"/>
</dbReference>
<dbReference type="SUPFAM" id="SSF53448">
    <property type="entry name" value="Nucleotide-diphospho-sugar transferases"/>
    <property type="match status" value="1"/>
</dbReference>
<evidence type="ECO:0000313" key="2">
    <source>
        <dbReference type="EMBL" id="CAE0788956.1"/>
    </source>
</evidence>
<gene>
    <name evidence="2" type="ORF">EGYM00163_LOCUS69</name>
</gene>
<evidence type="ECO:0000256" key="1">
    <source>
        <dbReference type="SAM" id="MobiDB-lite"/>
    </source>
</evidence>
<dbReference type="AlphaFoldDB" id="A0A7S4C711"/>
<feature type="region of interest" description="Disordered" evidence="1">
    <location>
        <begin position="29"/>
        <end position="51"/>
    </location>
</feature>
<reference evidence="2" key="1">
    <citation type="submission" date="2021-01" db="EMBL/GenBank/DDBJ databases">
        <authorList>
            <person name="Corre E."/>
            <person name="Pelletier E."/>
            <person name="Niang G."/>
            <person name="Scheremetjew M."/>
            <person name="Finn R."/>
            <person name="Kale V."/>
            <person name="Holt S."/>
            <person name="Cochrane G."/>
            <person name="Meng A."/>
            <person name="Brown T."/>
            <person name="Cohen L."/>
        </authorList>
    </citation>
    <scope>NUCLEOTIDE SEQUENCE</scope>
    <source>
        <strain evidence="2">CCMP1594</strain>
    </source>
</reference>
<name>A0A7S4C711_9EUGL</name>
<organism evidence="2">
    <name type="scientific">Eutreptiella gymnastica</name>
    <dbReference type="NCBI Taxonomy" id="73025"/>
    <lineage>
        <taxon>Eukaryota</taxon>
        <taxon>Discoba</taxon>
        <taxon>Euglenozoa</taxon>
        <taxon>Euglenida</taxon>
        <taxon>Spirocuta</taxon>
        <taxon>Euglenophyceae</taxon>
        <taxon>Eutreptiales</taxon>
        <taxon>Eutreptiaceae</taxon>
        <taxon>Eutreptiella</taxon>
    </lineage>
</organism>
<dbReference type="EMBL" id="HBJA01000315">
    <property type="protein sequence ID" value="CAE0788956.1"/>
    <property type="molecule type" value="Transcribed_RNA"/>
</dbReference>
<proteinExistence type="predicted"/>
<accession>A0A7S4C711</accession>
<evidence type="ECO:0008006" key="3">
    <source>
        <dbReference type="Google" id="ProtNLM"/>
    </source>
</evidence>
<protein>
    <recommendedName>
        <fullName evidence="3">Nucleotide-diphospho-sugar transferase domain-containing protein</fullName>
    </recommendedName>
</protein>